<comment type="pathway">
    <text evidence="3">Protein modification; protein ubiquitination.</text>
</comment>
<keyword evidence="11" id="KW-0862">Zinc</keyword>
<feature type="chain" id="PRO_5009236343" description="RING-type E3 ubiquitin transferase" evidence="17">
    <location>
        <begin position="27"/>
        <end position="758"/>
    </location>
</feature>
<dbReference type="AlphaFoldDB" id="A0A1G4K1S7"/>
<dbReference type="SUPFAM" id="SSF57850">
    <property type="entry name" value="RING/U-box"/>
    <property type="match status" value="1"/>
</dbReference>
<feature type="compositionally biased region" description="Basic and acidic residues" evidence="15">
    <location>
        <begin position="574"/>
        <end position="585"/>
    </location>
</feature>
<dbReference type="InterPro" id="IPR021319">
    <property type="entry name" value="DUF2921"/>
</dbReference>
<evidence type="ECO:0000256" key="8">
    <source>
        <dbReference type="ARBA" id="ARBA00022729"/>
    </source>
</evidence>
<sequence length="758" mass="87697">MEIDVSTIILAIVFFFLFFSSPSGDGVTSQYEFNQLQTLKDQWQSEYDEFQNITIGTNFRNITGWKLSYQDVESNPEINATYPIENKDYTHWSNTQDYTVLPKDILKRISSKIWVDGKNVFPPNITSTLHGAISLTSNDKYEHLPMPVANFYEPPDDFSQSRPKPGERYLEDWPHYGQTHNVTFKHGEVVVQISHADAVSSRFDGRNQEFFNTQSDKWRMLHMQIDFTDSSEKEKHTMSSKAVYDVEKGRIVAMSQSAKFHSLFGYPHYMSLLEDDDKSYDQVKRLMNEYWNASNYVDTLSMRQLQEEYDVANYKCEFMAFLQLEPWDKFTRDQIKVIDQELMWPTGRLTNLSQLPPVNLASGLLYSPDCGLSLEFNNVKGPRYELQVRQIRKHLLVGIALFAGQIYLLLSQMHHTNTPSAVNKMSFWCFYMMNLVDGSLALIYLVASSALMELYLPLIMSAFACLILAMIFETRYLVSIYASQVNERNVGILTLIRGNRNTEEITVPTTIPDEAAISSSIYGRFFFTLMASTFLILSALTWPRNVRTMFEYTCVILLNSYWLPQIIRNAIKGGEPRRQRNRHTETNQTNQANPTPQAQTSMPLLWRFVLGTSFIRITPVLYVFTYSSNVFRHHTDVRFVVILFLWVLFQIAVLYSQDILGARWFLPKSTIPEGYSYHKGMVSQDLLEHGCTEDYTVECAICMNNLPVYVDDIPETHNVDTATYMVTPCDHVFHTRCLESWMNYKLQCPVCRAPLPPL</sequence>
<evidence type="ECO:0000256" key="14">
    <source>
        <dbReference type="PROSITE-ProRule" id="PRU00175"/>
    </source>
</evidence>
<dbReference type="SMART" id="SM00184">
    <property type="entry name" value="RING"/>
    <property type="match status" value="1"/>
</dbReference>
<dbReference type="GO" id="GO:0044695">
    <property type="term" value="C:Dsc E3 ubiquitin ligase complex"/>
    <property type="evidence" value="ECO:0007669"/>
    <property type="project" value="TreeGrafter"/>
</dbReference>
<dbReference type="InterPro" id="IPR001841">
    <property type="entry name" value="Znf_RING"/>
</dbReference>
<evidence type="ECO:0000256" key="13">
    <source>
        <dbReference type="ARBA" id="ARBA00023136"/>
    </source>
</evidence>
<dbReference type="OrthoDB" id="9984778at2759"/>
<dbReference type="GO" id="GO:0012505">
    <property type="term" value="C:endomembrane system"/>
    <property type="evidence" value="ECO:0007669"/>
    <property type="project" value="UniProtKB-SubCell"/>
</dbReference>
<evidence type="ECO:0000259" key="18">
    <source>
        <dbReference type="PROSITE" id="PS50089"/>
    </source>
</evidence>
<gene>
    <name evidence="19" type="ORF">LAMI_0F10396G</name>
</gene>
<dbReference type="STRING" id="1230905.A0A1G4K1S7"/>
<accession>A0A1G4K1S7</accession>
<dbReference type="InterPro" id="IPR013083">
    <property type="entry name" value="Znf_RING/FYVE/PHD"/>
</dbReference>
<feature type="transmembrane region" description="Helical" evidence="16">
    <location>
        <begin position="604"/>
        <end position="625"/>
    </location>
</feature>
<feature type="compositionally biased region" description="Polar residues" evidence="15">
    <location>
        <begin position="586"/>
        <end position="597"/>
    </location>
</feature>
<keyword evidence="5" id="KW-0808">Transferase</keyword>
<evidence type="ECO:0000256" key="10">
    <source>
        <dbReference type="ARBA" id="ARBA00022786"/>
    </source>
</evidence>
<feature type="transmembrane region" description="Helical" evidence="16">
    <location>
        <begin position="395"/>
        <end position="413"/>
    </location>
</feature>
<dbReference type="EC" id="2.3.2.27" evidence="4"/>
<keyword evidence="6 16" id="KW-0812">Transmembrane</keyword>
<feature type="transmembrane region" description="Helical" evidence="16">
    <location>
        <begin position="525"/>
        <end position="543"/>
    </location>
</feature>
<feature type="domain" description="RING-type" evidence="18">
    <location>
        <begin position="699"/>
        <end position="752"/>
    </location>
</feature>
<dbReference type="PANTHER" id="PTHR22763:SF162">
    <property type="entry name" value="TRANSMEMBRANE E3 UBIQUITIN-PROTEIN LIGASE 1"/>
    <property type="match status" value="1"/>
</dbReference>
<evidence type="ECO:0000256" key="7">
    <source>
        <dbReference type="ARBA" id="ARBA00022723"/>
    </source>
</evidence>
<keyword evidence="20" id="KW-1185">Reference proteome</keyword>
<evidence type="ECO:0000313" key="19">
    <source>
        <dbReference type="EMBL" id="SCU97524.1"/>
    </source>
</evidence>
<evidence type="ECO:0000256" key="16">
    <source>
        <dbReference type="SAM" id="Phobius"/>
    </source>
</evidence>
<comment type="catalytic activity">
    <reaction evidence="1">
        <text>S-ubiquitinyl-[E2 ubiquitin-conjugating enzyme]-L-cysteine + [acceptor protein]-L-lysine = [E2 ubiquitin-conjugating enzyme]-L-cysteine + N(6)-ubiquitinyl-[acceptor protein]-L-lysine.</text>
        <dbReference type="EC" id="2.3.2.27"/>
    </reaction>
</comment>
<evidence type="ECO:0000256" key="1">
    <source>
        <dbReference type="ARBA" id="ARBA00000900"/>
    </source>
</evidence>
<comment type="subcellular location">
    <subcellularLocation>
        <location evidence="2">Endomembrane system</location>
        <topology evidence="2">Multi-pass membrane protein</topology>
    </subcellularLocation>
</comment>
<feature type="transmembrane region" description="Helical" evidence="16">
    <location>
        <begin position="637"/>
        <end position="655"/>
    </location>
</feature>
<evidence type="ECO:0000256" key="5">
    <source>
        <dbReference type="ARBA" id="ARBA00022679"/>
    </source>
</evidence>
<dbReference type="GO" id="GO:0008270">
    <property type="term" value="F:zinc ion binding"/>
    <property type="evidence" value="ECO:0007669"/>
    <property type="project" value="UniProtKB-KW"/>
</dbReference>
<feature type="signal peptide" evidence="17">
    <location>
        <begin position="1"/>
        <end position="26"/>
    </location>
</feature>
<evidence type="ECO:0000256" key="17">
    <source>
        <dbReference type="SAM" id="SignalP"/>
    </source>
</evidence>
<dbReference type="EMBL" id="LT598467">
    <property type="protein sequence ID" value="SCU97524.1"/>
    <property type="molecule type" value="Genomic_DNA"/>
</dbReference>
<evidence type="ECO:0000256" key="11">
    <source>
        <dbReference type="ARBA" id="ARBA00022833"/>
    </source>
</evidence>
<dbReference type="PROSITE" id="PS50089">
    <property type="entry name" value="ZF_RING_2"/>
    <property type="match status" value="1"/>
</dbReference>
<feature type="region of interest" description="Disordered" evidence="15">
    <location>
        <begin position="574"/>
        <end position="597"/>
    </location>
</feature>
<dbReference type="Pfam" id="PF11145">
    <property type="entry name" value="DUF2921"/>
    <property type="match status" value="2"/>
</dbReference>
<organism evidence="19 20">
    <name type="scientific">Lachancea mirantina</name>
    <dbReference type="NCBI Taxonomy" id="1230905"/>
    <lineage>
        <taxon>Eukaryota</taxon>
        <taxon>Fungi</taxon>
        <taxon>Dikarya</taxon>
        <taxon>Ascomycota</taxon>
        <taxon>Saccharomycotina</taxon>
        <taxon>Saccharomycetes</taxon>
        <taxon>Saccharomycetales</taxon>
        <taxon>Saccharomycetaceae</taxon>
        <taxon>Lachancea</taxon>
    </lineage>
</organism>
<dbReference type="PANTHER" id="PTHR22763">
    <property type="entry name" value="RING ZINC FINGER PROTEIN"/>
    <property type="match status" value="1"/>
</dbReference>
<keyword evidence="10" id="KW-0833">Ubl conjugation pathway</keyword>
<keyword evidence="7" id="KW-0479">Metal-binding</keyword>
<keyword evidence="13 16" id="KW-0472">Membrane</keyword>
<name>A0A1G4K1S7_9SACH</name>
<evidence type="ECO:0000256" key="2">
    <source>
        <dbReference type="ARBA" id="ARBA00004127"/>
    </source>
</evidence>
<evidence type="ECO:0000256" key="15">
    <source>
        <dbReference type="SAM" id="MobiDB-lite"/>
    </source>
</evidence>
<evidence type="ECO:0000256" key="12">
    <source>
        <dbReference type="ARBA" id="ARBA00022989"/>
    </source>
</evidence>
<evidence type="ECO:0000313" key="20">
    <source>
        <dbReference type="Proteomes" id="UP000191024"/>
    </source>
</evidence>
<evidence type="ECO:0000256" key="3">
    <source>
        <dbReference type="ARBA" id="ARBA00004906"/>
    </source>
</evidence>
<evidence type="ECO:0000256" key="9">
    <source>
        <dbReference type="ARBA" id="ARBA00022771"/>
    </source>
</evidence>
<dbReference type="InterPro" id="IPR050731">
    <property type="entry name" value="HRD1_E3_ubiq-ligases"/>
</dbReference>
<evidence type="ECO:0000256" key="4">
    <source>
        <dbReference type="ARBA" id="ARBA00012483"/>
    </source>
</evidence>
<dbReference type="Proteomes" id="UP000191024">
    <property type="component" value="Chromosome F"/>
</dbReference>
<dbReference type="GO" id="GO:0043161">
    <property type="term" value="P:proteasome-mediated ubiquitin-dependent protein catabolic process"/>
    <property type="evidence" value="ECO:0007669"/>
    <property type="project" value="TreeGrafter"/>
</dbReference>
<dbReference type="GO" id="GO:0016567">
    <property type="term" value="P:protein ubiquitination"/>
    <property type="evidence" value="ECO:0007669"/>
    <property type="project" value="UniProtKB-UniPathway"/>
</dbReference>
<dbReference type="FunFam" id="3.30.40.10:FF:000626">
    <property type="entry name" value="Transmembrane ubiquitin ligase 1"/>
    <property type="match status" value="1"/>
</dbReference>
<dbReference type="GO" id="GO:0061630">
    <property type="term" value="F:ubiquitin protein ligase activity"/>
    <property type="evidence" value="ECO:0007669"/>
    <property type="project" value="UniProtKB-EC"/>
</dbReference>
<evidence type="ECO:0000256" key="6">
    <source>
        <dbReference type="ARBA" id="ARBA00022692"/>
    </source>
</evidence>
<protein>
    <recommendedName>
        <fullName evidence="4">RING-type E3 ubiquitin transferase</fullName>
        <ecNumber evidence="4">2.3.2.27</ecNumber>
    </recommendedName>
</protein>
<reference evidence="20" key="1">
    <citation type="submission" date="2016-03" db="EMBL/GenBank/DDBJ databases">
        <authorList>
            <person name="Devillers H."/>
        </authorList>
    </citation>
    <scope>NUCLEOTIDE SEQUENCE [LARGE SCALE GENOMIC DNA]</scope>
</reference>
<dbReference type="UniPathway" id="UPA00143"/>
<dbReference type="Pfam" id="PF12678">
    <property type="entry name" value="zf-rbx1"/>
    <property type="match status" value="1"/>
</dbReference>
<feature type="transmembrane region" description="Helical" evidence="16">
    <location>
        <begin position="454"/>
        <end position="472"/>
    </location>
</feature>
<keyword evidence="12 16" id="KW-1133">Transmembrane helix</keyword>
<keyword evidence="9 14" id="KW-0863">Zinc-finger</keyword>
<dbReference type="Gene3D" id="3.30.40.10">
    <property type="entry name" value="Zinc/RING finger domain, C3HC4 (zinc finger)"/>
    <property type="match status" value="1"/>
</dbReference>
<feature type="transmembrane region" description="Helical" evidence="16">
    <location>
        <begin position="425"/>
        <end position="448"/>
    </location>
</feature>
<keyword evidence="8 17" id="KW-0732">Signal</keyword>
<proteinExistence type="predicted"/>
<dbReference type="InterPro" id="IPR024766">
    <property type="entry name" value="Znf_RING_H2"/>
</dbReference>